<dbReference type="PANTHER" id="PTHR34583">
    <property type="entry name" value="ANTIPORTER SUBUNIT MNHC2-RELATED"/>
    <property type="match status" value="1"/>
</dbReference>
<dbReference type="PANTHER" id="PTHR34583:SF2">
    <property type="entry name" value="ANTIPORTER SUBUNIT MNHC2-RELATED"/>
    <property type="match status" value="1"/>
</dbReference>
<keyword evidence="9" id="KW-1185">Reference proteome</keyword>
<proteinExistence type="inferred from homology"/>
<dbReference type="OrthoDB" id="9799219at2"/>
<keyword evidence="6 7" id="KW-0472">Membrane</keyword>
<dbReference type="Gene3D" id="1.10.287.3510">
    <property type="match status" value="1"/>
</dbReference>
<dbReference type="EMBL" id="VDGG01000037">
    <property type="protein sequence ID" value="TQR09843.1"/>
    <property type="molecule type" value="Genomic_DNA"/>
</dbReference>
<reference evidence="8 9" key="1">
    <citation type="submission" date="2019-05" db="EMBL/GenBank/DDBJ databases">
        <title>Psychrobacillus vulpis sp. nov., a new species isolated from feces of a red fox that inhabits in The Tablas de Daimiel Natural Park, Albacete, Spain.</title>
        <authorList>
            <person name="Rodriguez M."/>
            <person name="Reina J.C."/>
            <person name="Bejar V."/>
            <person name="Llamas I."/>
        </authorList>
    </citation>
    <scope>NUCLEOTIDE SEQUENCE [LARGE SCALE GENOMIC DNA]</scope>
    <source>
        <strain evidence="8 9">NHI-2</strain>
    </source>
</reference>
<keyword evidence="3" id="KW-1003">Cell membrane</keyword>
<dbReference type="AlphaFoldDB" id="A0A544SXA6"/>
<feature type="transmembrane region" description="Helical" evidence="7">
    <location>
        <begin position="71"/>
        <end position="92"/>
    </location>
</feature>
<evidence type="ECO:0000256" key="5">
    <source>
        <dbReference type="ARBA" id="ARBA00022989"/>
    </source>
</evidence>
<evidence type="ECO:0000313" key="9">
    <source>
        <dbReference type="Proteomes" id="UP000318937"/>
    </source>
</evidence>
<gene>
    <name evidence="8" type="ORF">FG383_15420</name>
</gene>
<dbReference type="NCBIfam" id="NF009303">
    <property type="entry name" value="PRK12660.1"/>
    <property type="match status" value="1"/>
</dbReference>
<dbReference type="InterPro" id="IPR050601">
    <property type="entry name" value="CPA3_antiporter_subunitC"/>
</dbReference>
<feature type="transmembrane region" description="Helical" evidence="7">
    <location>
        <begin position="6"/>
        <end position="21"/>
    </location>
</feature>
<evidence type="ECO:0000313" key="8">
    <source>
        <dbReference type="EMBL" id="TQR09843.1"/>
    </source>
</evidence>
<evidence type="ECO:0000256" key="1">
    <source>
        <dbReference type="ARBA" id="ARBA00004651"/>
    </source>
</evidence>
<keyword evidence="4 7" id="KW-0812">Transmembrane</keyword>
<evidence type="ECO:0000256" key="7">
    <source>
        <dbReference type="SAM" id="Phobius"/>
    </source>
</evidence>
<dbReference type="Proteomes" id="UP000318937">
    <property type="component" value="Unassembled WGS sequence"/>
</dbReference>
<accession>A0A544SXA6</accession>
<comment type="similarity">
    <text evidence="2">Belongs to the CPA3 antiporters (TC 2.A.63) subunit C family.</text>
</comment>
<keyword evidence="5 7" id="KW-1133">Transmembrane helix</keyword>
<dbReference type="RefSeq" id="WP_142608283.1">
    <property type="nucleotide sequence ID" value="NZ_VDGG01000037.1"/>
</dbReference>
<dbReference type="GO" id="GO:0005886">
    <property type="term" value="C:plasma membrane"/>
    <property type="evidence" value="ECO:0007669"/>
    <property type="project" value="UniProtKB-SubCell"/>
</dbReference>
<evidence type="ECO:0000256" key="3">
    <source>
        <dbReference type="ARBA" id="ARBA00022475"/>
    </source>
</evidence>
<feature type="transmembrane region" description="Helical" evidence="7">
    <location>
        <begin position="28"/>
        <end position="51"/>
    </location>
</feature>
<name>A0A544SXA6_9BACI</name>
<dbReference type="NCBIfam" id="NF006573">
    <property type="entry name" value="PRK09094.1"/>
    <property type="match status" value="1"/>
</dbReference>
<sequence>MEILMSILIGFLFMAAVYLILSRSLLRIIIGTGLLSHGTHLLLLTMGGLGGKAAPVLSDGVTDYADPLPQALILTAIVISFGVTAFSLVLAYRTYNELGTDNMDLMKGTEDND</sequence>
<comment type="subcellular location">
    <subcellularLocation>
        <location evidence="1">Cell membrane</location>
        <topology evidence="1">Multi-pass membrane protein</topology>
    </subcellularLocation>
</comment>
<dbReference type="NCBIfam" id="NF006372">
    <property type="entry name" value="PRK08600.1"/>
    <property type="match status" value="1"/>
</dbReference>
<comment type="caution">
    <text evidence="8">The sequence shown here is derived from an EMBL/GenBank/DDBJ whole genome shotgun (WGS) entry which is preliminary data.</text>
</comment>
<evidence type="ECO:0000256" key="6">
    <source>
        <dbReference type="ARBA" id="ARBA00023136"/>
    </source>
</evidence>
<dbReference type="InterPro" id="IPR039428">
    <property type="entry name" value="NUOK/Mnh_C1-like"/>
</dbReference>
<protein>
    <submittedName>
        <fullName evidence="8">Na(+)/H(+) antiporter subunit C</fullName>
    </submittedName>
</protein>
<dbReference type="Pfam" id="PF00420">
    <property type="entry name" value="Oxidored_q2"/>
    <property type="match status" value="1"/>
</dbReference>
<evidence type="ECO:0000256" key="4">
    <source>
        <dbReference type="ARBA" id="ARBA00022692"/>
    </source>
</evidence>
<evidence type="ECO:0000256" key="2">
    <source>
        <dbReference type="ARBA" id="ARBA00010388"/>
    </source>
</evidence>
<organism evidence="8 9">
    <name type="scientific">Psychrobacillus soli</name>
    <dbReference type="NCBI Taxonomy" id="1543965"/>
    <lineage>
        <taxon>Bacteria</taxon>
        <taxon>Bacillati</taxon>
        <taxon>Bacillota</taxon>
        <taxon>Bacilli</taxon>
        <taxon>Bacillales</taxon>
        <taxon>Bacillaceae</taxon>
        <taxon>Psychrobacillus</taxon>
    </lineage>
</organism>